<reference evidence="1 2" key="1">
    <citation type="submission" date="2019-04" db="EMBL/GenBank/DDBJ databases">
        <title>Chromosome genome assembly for Takifugu flavidus.</title>
        <authorList>
            <person name="Xiao S."/>
        </authorList>
    </citation>
    <scope>NUCLEOTIDE SEQUENCE [LARGE SCALE GENOMIC DNA]</scope>
    <source>
        <strain evidence="1">HTHZ2018</strain>
        <tissue evidence="1">Muscle</tissue>
    </source>
</reference>
<proteinExistence type="predicted"/>
<dbReference type="Proteomes" id="UP000324091">
    <property type="component" value="Chromosome 16"/>
</dbReference>
<name>A0A5C6NYH4_9TELE</name>
<dbReference type="EMBL" id="RHFK02000008">
    <property type="protein sequence ID" value="TWW71926.1"/>
    <property type="molecule type" value="Genomic_DNA"/>
</dbReference>
<comment type="caution">
    <text evidence="1">The sequence shown here is derived from an EMBL/GenBank/DDBJ whole genome shotgun (WGS) entry which is preliminary data.</text>
</comment>
<keyword evidence="2" id="KW-1185">Reference proteome</keyword>
<sequence>MPLWADLAANYSPALGREVRPWKMDLRVASIVLLMAALAAAHGKGYVVKKVVKAPPQYQPYSVKSQGDLQLPSELHLWSSDWLYEAYPADFEEICAVIFSKDIFKWCQWQVNLVLQVSLALRDQLVPLAHQVTVPKVCLDPKDLLDPLVLLDAPLLANLDPQVGLANQAFLEHMVRRETLEPLVLRDQGEPLDLLEAPDQLASLLLASLGLLVFPELWDPEESLDIKDTQVFLDCQVLRVIEGWELLDLRVRQDLKGLWDQLEHLVHLELESQENQVQLVSQESQVAQVEMVPLVLWDQWDPRATLVPQV</sequence>
<evidence type="ECO:0000313" key="1">
    <source>
        <dbReference type="EMBL" id="TWW71926.1"/>
    </source>
</evidence>
<accession>A0A5C6NYH4</accession>
<evidence type="ECO:0000313" key="2">
    <source>
        <dbReference type="Proteomes" id="UP000324091"/>
    </source>
</evidence>
<dbReference type="AlphaFoldDB" id="A0A5C6NYH4"/>
<gene>
    <name evidence="1" type="ORF">D4764_16G0004230</name>
</gene>
<organism evidence="1 2">
    <name type="scientific">Takifugu flavidus</name>
    <name type="common">sansaifugu</name>
    <dbReference type="NCBI Taxonomy" id="433684"/>
    <lineage>
        <taxon>Eukaryota</taxon>
        <taxon>Metazoa</taxon>
        <taxon>Chordata</taxon>
        <taxon>Craniata</taxon>
        <taxon>Vertebrata</taxon>
        <taxon>Euteleostomi</taxon>
        <taxon>Actinopterygii</taxon>
        <taxon>Neopterygii</taxon>
        <taxon>Teleostei</taxon>
        <taxon>Neoteleostei</taxon>
        <taxon>Acanthomorphata</taxon>
        <taxon>Eupercaria</taxon>
        <taxon>Tetraodontiformes</taxon>
        <taxon>Tetradontoidea</taxon>
        <taxon>Tetraodontidae</taxon>
        <taxon>Takifugu</taxon>
    </lineage>
</organism>
<protein>
    <submittedName>
        <fullName evidence="1">Uncharacterized protein</fullName>
    </submittedName>
</protein>